<dbReference type="Gene3D" id="3.90.180.10">
    <property type="entry name" value="Medium-chain alcohol dehydrogenases, catalytic domain"/>
    <property type="match status" value="1"/>
</dbReference>
<dbReference type="EMBL" id="AOSV01000022">
    <property type="protein sequence ID" value="EMG36981.1"/>
    <property type="molecule type" value="Genomic_DNA"/>
</dbReference>
<evidence type="ECO:0000313" key="4">
    <source>
        <dbReference type="Proteomes" id="UP000011922"/>
    </source>
</evidence>
<protein>
    <submittedName>
        <fullName evidence="3">Zn-dependent oxidoreductase, NADPH:quinone reductase</fullName>
    </submittedName>
</protein>
<comment type="caution">
    <text evidence="3">The sequence shown here is derived from an EMBL/GenBank/DDBJ whole genome shotgun (WGS) entry which is preliminary data.</text>
</comment>
<dbReference type="InterPro" id="IPR013154">
    <property type="entry name" value="ADH-like_N"/>
</dbReference>
<gene>
    <name evidence="3" type="ORF">PCS_02233</name>
</gene>
<reference evidence="3 4" key="1">
    <citation type="journal article" date="2013" name="Genome Announc.">
        <title>Draft Genome Sequence for Desulfovibrio africanus Strain PCS.</title>
        <authorList>
            <person name="Brown S.D."/>
            <person name="Utturkar S.M."/>
            <person name="Arkin A.P."/>
            <person name="Deutschbauer A.M."/>
            <person name="Elias D.A."/>
            <person name="Hazen T.C."/>
            <person name="Chakraborty R."/>
        </authorList>
    </citation>
    <scope>NUCLEOTIDE SEQUENCE [LARGE SCALE GENOMIC DNA]</scope>
    <source>
        <strain evidence="3 4">PCS</strain>
    </source>
</reference>
<dbReference type="SUPFAM" id="SSF50129">
    <property type="entry name" value="GroES-like"/>
    <property type="match status" value="1"/>
</dbReference>
<dbReference type="RefSeq" id="WP_005987138.1">
    <property type="nucleotide sequence ID" value="NZ_AOSV01000022.1"/>
</dbReference>
<keyword evidence="1" id="KW-0521">NADP</keyword>
<evidence type="ECO:0000313" key="3">
    <source>
        <dbReference type="EMBL" id="EMG36981.1"/>
    </source>
</evidence>
<dbReference type="PATRIC" id="fig|1262666.3.peg.2268"/>
<dbReference type="InterPro" id="IPR036291">
    <property type="entry name" value="NAD(P)-bd_dom_sf"/>
</dbReference>
<evidence type="ECO:0000256" key="1">
    <source>
        <dbReference type="ARBA" id="ARBA00022857"/>
    </source>
</evidence>
<dbReference type="GO" id="GO:0016491">
    <property type="term" value="F:oxidoreductase activity"/>
    <property type="evidence" value="ECO:0007669"/>
    <property type="project" value="InterPro"/>
</dbReference>
<dbReference type="Pfam" id="PF13602">
    <property type="entry name" value="ADH_zinc_N_2"/>
    <property type="match status" value="1"/>
</dbReference>
<sequence>MKAMLLHEYGETARFREEDIPQPRTKPGHVLIRVKAASFNPVDYKIRTLGPDFVGPELPAVLHGDVAGVVEEVGQGVTAFKPGDKVYGCAGGVRGTSGSLAEYMLADADLLATMPANLGFAESAALPLVSLTAWQGLHDMASVVKGAHVLVHGATGGVGHVAVQVARNLGARVAATVGSADKAELARSLGVEEVINYKQEPVEEYVRRLTDGQGFDVVLDTVGGKNLEACFPATKLYGHVVTTVARGDHDLSLAHARGLTIHCVFMLLPLITGQGRDHYGQVLRRLAAWAEAGSLRPLLDSRRFAVTEANEAHEYWASGKHQGKIVLEWR</sequence>
<feature type="domain" description="Enoyl reductase (ER)" evidence="2">
    <location>
        <begin position="10"/>
        <end position="327"/>
    </location>
</feature>
<dbReference type="Pfam" id="PF08240">
    <property type="entry name" value="ADH_N"/>
    <property type="match status" value="1"/>
</dbReference>
<accession>M5Q0T8</accession>
<dbReference type="InterPro" id="IPR011032">
    <property type="entry name" value="GroES-like_sf"/>
</dbReference>
<dbReference type="InterPro" id="IPR051603">
    <property type="entry name" value="Zinc-ADH_QOR/CCCR"/>
</dbReference>
<dbReference type="Gene3D" id="3.40.50.720">
    <property type="entry name" value="NAD(P)-binding Rossmann-like Domain"/>
    <property type="match status" value="1"/>
</dbReference>
<dbReference type="PANTHER" id="PTHR44154">
    <property type="entry name" value="QUINONE OXIDOREDUCTASE"/>
    <property type="match status" value="1"/>
</dbReference>
<proteinExistence type="predicted"/>
<evidence type="ECO:0000259" key="2">
    <source>
        <dbReference type="SMART" id="SM00829"/>
    </source>
</evidence>
<dbReference type="CDD" id="cd08272">
    <property type="entry name" value="MDR6"/>
    <property type="match status" value="1"/>
</dbReference>
<name>M5Q0T8_DESAF</name>
<dbReference type="AlphaFoldDB" id="M5Q0T8"/>
<dbReference type="OrthoDB" id="9787435at2"/>
<dbReference type="SMART" id="SM00829">
    <property type="entry name" value="PKS_ER"/>
    <property type="match status" value="1"/>
</dbReference>
<dbReference type="Proteomes" id="UP000011922">
    <property type="component" value="Unassembled WGS sequence"/>
</dbReference>
<dbReference type="PANTHER" id="PTHR44154:SF1">
    <property type="entry name" value="QUINONE OXIDOREDUCTASE"/>
    <property type="match status" value="1"/>
</dbReference>
<dbReference type="SUPFAM" id="SSF51735">
    <property type="entry name" value="NAD(P)-binding Rossmann-fold domains"/>
    <property type="match status" value="1"/>
</dbReference>
<dbReference type="InterPro" id="IPR020843">
    <property type="entry name" value="ER"/>
</dbReference>
<organism evidence="3 4">
    <name type="scientific">Desulfocurvibacter africanus PCS</name>
    <dbReference type="NCBI Taxonomy" id="1262666"/>
    <lineage>
        <taxon>Bacteria</taxon>
        <taxon>Pseudomonadati</taxon>
        <taxon>Thermodesulfobacteriota</taxon>
        <taxon>Desulfovibrionia</taxon>
        <taxon>Desulfovibrionales</taxon>
        <taxon>Desulfovibrionaceae</taxon>
        <taxon>Desulfocurvibacter</taxon>
    </lineage>
</organism>